<feature type="transmembrane region" description="Helical" evidence="5">
    <location>
        <begin position="314"/>
        <end position="334"/>
    </location>
</feature>
<keyword evidence="2 5" id="KW-0812">Transmembrane</keyword>
<evidence type="ECO:0000256" key="4">
    <source>
        <dbReference type="ARBA" id="ARBA00023136"/>
    </source>
</evidence>
<dbReference type="Pfam" id="PF07690">
    <property type="entry name" value="MFS_1"/>
    <property type="match status" value="1"/>
</dbReference>
<dbReference type="InterPro" id="IPR011701">
    <property type="entry name" value="MFS"/>
</dbReference>
<dbReference type="OrthoDB" id="4078873at2759"/>
<feature type="transmembrane region" description="Helical" evidence="5">
    <location>
        <begin position="482"/>
        <end position="507"/>
    </location>
</feature>
<comment type="subcellular location">
    <subcellularLocation>
        <location evidence="1">Membrane</location>
        <topology evidence="1">Multi-pass membrane protein</topology>
    </subcellularLocation>
</comment>
<dbReference type="PANTHER" id="PTHR23501:SF107">
    <property type="entry name" value="TRANSPORTER, PUTATIVE (AFU_ORTHOLOGUE AFUA_7G04730)-RELATED"/>
    <property type="match status" value="1"/>
</dbReference>
<dbReference type="SUPFAM" id="SSF103473">
    <property type="entry name" value="MFS general substrate transporter"/>
    <property type="match status" value="1"/>
</dbReference>
<evidence type="ECO:0000256" key="5">
    <source>
        <dbReference type="SAM" id="Phobius"/>
    </source>
</evidence>
<protein>
    <recommendedName>
        <fullName evidence="8">Major facilitator superfamily (MFS) profile domain-containing protein</fullName>
    </recommendedName>
</protein>
<dbReference type="GO" id="GO:0022857">
    <property type="term" value="F:transmembrane transporter activity"/>
    <property type="evidence" value="ECO:0007669"/>
    <property type="project" value="InterPro"/>
</dbReference>
<feature type="transmembrane region" description="Helical" evidence="5">
    <location>
        <begin position="420"/>
        <end position="439"/>
    </location>
</feature>
<evidence type="ECO:0000256" key="3">
    <source>
        <dbReference type="ARBA" id="ARBA00022989"/>
    </source>
</evidence>
<sequence>MGIMGIFSKKALDTPDVQDATAVDMEKTAAASDSAVVSVPEDSARSDTDNGSIHYQAGVRRVRAVTSVWSSKSLWLMFALLYLVSFVDMLLSTVSDGLTPFVTSLFEKHGLIATVGIVATIMGGCCALTLAKVVDVFGRIEGFLFMLAILILGVILKAACENVETYVAGHTLYWTGHVGLMYVIDVMLADMTSLRNRMIMFGINGTPTIASVFAGPKIADLFFTNSTFRWAFGAFTIIIAGVSIPVIALMLWHQRMADQMGLLPKDEHGRTWYQSIWHYLIEFDAVAVILITATFALILLPFNLVAYAPNGWKTGYIIAMEVVGVVCLGLFYGWEKNIAPVKFLPWKYLKEPTIIGSCLLYAVMFCSCFCWNAYFSSYLIVVYRLSITKAGHILNSFTLSSAIISPFIGVVIRYTGNIKYTAYAGIPLMLIGTALLIPFRTPDTHWGLITMTQVFVGVGTALFAACGQLAVMATVSHQEVAVVIAVWGMFGSIGASIGFAIAGALWTNIFPAQLYARLPEESKDMAAAIFADITLQSSFLDGTPEREAIVGAYADVQRKMVIAGACLMPLVLASIFIWRNVKVNKPEEQEKQTKGNLF</sequence>
<feature type="transmembrane region" description="Helical" evidence="5">
    <location>
        <begin position="73"/>
        <end position="91"/>
    </location>
</feature>
<organism evidence="6 7">
    <name type="scientific">Polytolypa hystricis (strain UAMH7299)</name>
    <dbReference type="NCBI Taxonomy" id="1447883"/>
    <lineage>
        <taxon>Eukaryota</taxon>
        <taxon>Fungi</taxon>
        <taxon>Dikarya</taxon>
        <taxon>Ascomycota</taxon>
        <taxon>Pezizomycotina</taxon>
        <taxon>Eurotiomycetes</taxon>
        <taxon>Eurotiomycetidae</taxon>
        <taxon>Onygenales</taxon>
        <taxon>Onygenales incertae sedis</taxon>
        <taxon>Polytolypa</taxon>
    </lineage>
</organism>
<evidence type="ECO:0000313" key="6">
    <source>
        <dbReference type="EMBL" id="PGH09701.1"/>
    </source>
</evidence>
<evidence type="ECO:0000256" key="2">
    <source>
        <dbReference type="ARBA" id="ARBA00022692"/>
    </source>
</evidence>
<feature type="transmembrane region" description="Helical" evidence="5">
    <location>
        <begin position="111"/>
        <end position="131"/>
    </location>
</feature>
<keyword evidence="4 5" id="KW-0472">Membrane</keyword>
<dbReference type="STRING" id="1447883.A0A2B7XLN8"/>
<dbReference type="Proteomes" id="UP000224634">
    <property type="component" value="Unassembled WGS sequence"/>
</dbReference>
<proteinExistence type="predicted"/>
<feature type="transmembrane region" description="Helical" evidence="5">
    <location>
        <begin position="393"/>
        <end position="414"/>
    </location>
</feature>
<dbReference type="AlphaFoldDB" id="A0A2B7XLN8"/>
<feature type="transmembrane region" description="Helical" evidence="5">
    <location>
        <begin position="354"/>
        <end position="381"/>
    </location>
</feature>
<feature type="transmembrane region" description="Helical" evidence="5">
    <location>
        <begin position="143"/>
        <end position="159"/>
    </location>
</feature>
<dbReference type="PANTHER" id="PTHR23501">
    <property type="entry name" value="MAJOR FACILITATOR SUPERFAMILY"/>
    <property type="match status" value="1"/>
</dbReference>
<keyword evidence="3 5" id="KW-1133">Transmembrane helix</keyword>
<reference evidence="6 7" key="1">
    <citation type="submission" date="2017-10" db="EMBL/GenBank/DDBJ databases">
        <title>Comparative genomics in systemic dimorphic fungi from Ajellomycetaceae.</title>
        <authorList>
            <person name="Munoz J.F."/>
            <person name="Mcewen J.G."/>
            <person name="Clay O.K."/>
            <person name="Cuomo C.A."/>
        </authorList>
    </citation>
    <scope>NUCLEOTIDE SEQUENCE [LARGE SCALE GENOMIC DNA]</scope>
    <source>
        <strain evidence="6 7">UAMH7299</strain>
    </source>
</reference>
<dbReference type="GO" id="GO:0005886">
    <property type="term" value="C:plasma membrane"/>
    <property type="evidence" value="ECO:0007669"/>
    <property type="project" value="TreeGrafter"/>
</dbReference>
<comment type="caution">
    <text evidence="6">The sequence shown here is derived from an EMBL/GenBank/DDBJ whole genome shotgun (WGS) entry which is preliminary data.</text>
</comment>
<evidence type="ECO:0008006" key="8">
    <source>
        <dbReference type="Google" id="ProtNLM"/>
    </source>
</evidence>
<feature type="transmembrane region" description="Helical" evidence="5">
    <location>
        <begin position="560"/>
        <end position="578"/>
    </location>
</feature>
<dbReference type="Gene3D" id="1.20.1250.20">
    <property type="entry name" value="MFS general substrate transporter like domains"/>
    <property type="match status" value="2"/>
</dbReference>
<feature type="transmembrane region" description="Helical" evidence="5">
    <location>
        <begin position="230"/>
        <end position="252"/>
    </location>
</feature>
<evidence type="ECO:0000313" key="7">
    <source>
        <dbReference type="Proteomes" id="UP000224634"/>
    </source>
</evidence>
<gene>
    <name evidence="6" type="ORF">AJ80_07654</name>
</gene>
<dbReference type="EMBL" id="PDNA01000151">
    <property type="protein sequence ID" value="PGH09701.1"/>
    <property type="molecule type" value="Genomic_DNA"/>
</dbReference>
<name>A0A2B7XLN8_POLH7</name>
<evidence type="ECO:0000256" key="1">
    <source>
        <dbReference type="ARBA" id="ARBA00004141"/>
    </source>
</evidence>
<feature type="transmembrane region" description="Helical" evidence="5">
    <location>
        <begin position="276"/>
        <end position="302"/>
    </location>
</feature>
<feature type="transmembrane region" description="Helical" evidence="5">
    <location>
        <begin position="171"/>
        <end position="189"/>
    </location>
</feature>
<dbReference type="InterPro" id="IPR036259">
    <property type="entry name" value="MFS_trans_sf"/>
</dbReference>
<feature type="transmembrane region" description="Helical" evidence="5">
    <location>
        <begin position="446"/>
        <end position="470"/>
    </location>
</feature>
<keyword evidence="7" id="KW-1185">Reference proteome</keyword>
<accession>A0A2B7XLN8</accession>